<evidence type="ECO:0000259" key="3">
    <source>
        <dbReference type="Pfam" id="PF13439"/>
    </source>
</evidence>
<dbReference type="Pfam" id="PF13692">
    <property type="entry name" value="Glyco_trans_1_4"/>
    <property type="match status" value="1"/>
</dbReference>
<dbReference type="OrthoDB" id="9813214at2"/>
<keyword evidence="2" id="KW-0808">Transferase</keyword>
<dbReference type="AlphaFoldDB" id="A0A380CQI4"/>
<dbReference type="PANTHER" id="PTHR12526:SF629">
    <property type="entry name" value="TEICHURONIC ACID BIOSYNTHESIS GLYCOSYLTRANSFERASE TUAH-RELATED"/>
    <property type="match status" value="1"/>
</dbReference>
<name>A0A380CQI4_9STAP</name>
<reference evidence="5 6" key="1">
    <citation type="submission" date="2018-06" db="EMBL/GenBank/DDBJ databases">
        <authorList>
            <consortium name="Pathogen Informatics"/>
            <person name="Doyle S."/>
        </authorList>
    </citation>
    <scope>NUCLEOTIDE SEQUENCE [LARGE SCALE GENOMIC DNA]</scope>
    <source>
        <strain evidence="5 6">NCTC12413</strain>
    </source>
</reference>
<organism evidence="5 6">
    <name type="scientific">Staphylococcus arlettae</name>
    <dbReference type="NCBI Taxonomy" id="29378"/>
    <lineage>
        <taxon>Bacteria</taxon>
        <taxon>Bacillati</taxon>
        <taxon>Bacillota</taxon>
        <taxon>Bacilli</taxon>
        <taxon>Bacillales</taxon>
        <taxon>Staphylococcaceae</taxon>
        <taxon>Staphylococcus</taxon>
    </lineage>
</organism>
<dbReference type="PANTHER" id="PTHR12526">
    <property type="entry name" value="GLYCOSYLTRANSFERASE"/>
    <property type="match status" value="1"/>
</dbReference>
<gene>
    <name evidence="5" type="ORF">NCTC12413_02393</name>
    <name evidence="4" type="ORF">SAR03_09270</name>
</gene>
<keyword evidence="1" id="KW-0328">Glycosyltransferase</keyword>
<dbReference type="Proteomes" id="UP000321598">
    <property type="component" value="Unassembled WGS sequence"/>
</dbReference>
<accession>A0A380CQI4</accession>
<dbReference type="Gene3D" id="3.40.50.2000">
    <property type="entry name" value="Glycogen Phosphorylase B"/>
    <property type="match status" value="2"/>
</dbReference>
<evidence type="ECO:0000313" key="6">
    <source>
        <dbReference type="Proteomes" id="UP000254956"/>
    </source>
</evidence>
<protein>
    <submittedName>
        <fullName evidence="4">Capsular polysaccharide biosynthesis protein</fullName>
    </submittedName>
    <submittedName>
        <fullName evidence="5">Capsular polysaccharide synthesis enzyme Cap5I</fullName>
    </submittedName>
</protein>
<dbReference type="RefSeq" id="WP_103388459.1">
    <property type="nucleotide sequence ID" value="NZ_BKAV01000006.1"/>
</dbReference>
<dbReference type="SUPFAM" id="SSF53756">
    <property type="entry name" value="UDP-Glycosyltransferase/glycogen phosphorylase"/>
    <property type="match status" value="1"/>
</dbReference>
<evidence type="ECO:0000313" key="4">
    <source>
        <dbReference type="EMBL" id="GEP99889.1"/>
    </source>
</evidence>
<dbReference type="GO" id="GO:0016757">
    <property type="term" value="F:glycosyltransferase activity"/>
    <property type="evidence" value="ECO:0007669"/>
    <property type="project" value="UniProtKB-KW"/>
</dbReference>
<sequence>MKILNIVSSNIVQDPRILKQMETIKNVTNTHLMIGMNNKNVTEERLKQIDFKYKLIGDKKDSTSILSKLSKRIKFAKGVIRQIKNYKPDVIHANDFDVLLMVYLSGYKKANIIFDAHEIYAKNAFINKYRVISKIVELIEKHIINKRVNAFVTVSHAAKSYYLKKGYKKKPHVITNAPFLDESLTLTKSSEINEVVYQGQIVANRGYEEFVKAATIQHEQPVNYVIRGFGPQEDEIRKLIKVENANVKLAKPVEVKELVQKLSESDIGVVLTKPVSINFKYTVSNKIFECIHAGLPVILSPVKEHYYLNEKYEFGIVIDKVTPQNIAEAVQTLLNNKILYNKLRCNAIKASNELNWQNESEKLKRIYLSN</sequence>
<dbReference type="EMBL" id="UGZE01000001">
    <property type="protein sequence ID" value="SUJ26390.1"/>
    <property type="molecule type" value="Genomic_DNA"/>
</dbReference>
<dbReference type="EMBL" id="BKAV01000006">
    <property type="protein sequence ID" value="GEP99889.1"/>
    <property type="molecule type" value="Genomic_DNA"/>
</dbReference>
<evidence type="ECO:0000256" key="2">
    <source>
        <dbReference type="ARBA" id="ARBA00022679"/>
    </source>
</evidence>
<feature type="domain" description="Glycosyltransferase subfamily 4-like N-terminal" evidence="3">
    <location>
        <begin position="66"/>
        <end position="176"/>
    </location>
</feature>
<dbReference type="STRING" id="1212545.SARL_03461"/>
<dbReference type="Pfam" id="PF13439">
    <property type="entry name" value="Glyco_transf_4"/>
    <property type="match status" value="1"/>
</dbReference>
<dbReference type="InterPro" id="IPR028098">
    <property type="entry name" value="Glyco_trans_4-like_N"/>
</dbReference>
<evidence type="ECO:0000313" key="5">
    <source>
        <dbReference type="EMBL" id="SUJ26390.1"/>
    </source>
</evidence>
<proteinExistence type="predicted"/>
<evidence type="ECO:0000313" key="7">
    <source>
        <dbReference type="Proteomes" id="UP000321598"/>
    </source>
</evidence>
<evidence type="ECO:0000256" key="1">
    <source>
        <dbReference type="ARBA" id="ARBA00022676"/>
    </source>
</evidence>
<dbReference type="Proteomes" id="UP000254956">
    <property type="component" value="Unassembled WGS sequence"/>
</dbReference>
<keyword evidence="7" id="KW-1185">Reference proteome</keyword>
<reference evidence="4 7" key="2">
    <citation type="submission" date="2019-07" db="EMBL/GenBank/DDBJ databases">
        <title>Whole genome shotgun sequence of Staphylococcus arlettae NBRC 109765.</title>
        <authorList>
            <person name="Hosoyama A."/>
            <person name="Uohara A."/>
            <person name="Ohji S."/>
            <person name="Ichikawa N."/>
        </authorList>
    </citation>
    <scope>NUCLEOTIDE SEQUENCE [LARGE SCALE GENOMIC DNA]</scope>
    <source>
        <strain evidence="4 7">NBRC 109765</strain>
    </source>
</reference>